<organism evidence="1 2">
    <name type="scientific">Trichosporon asahii var. asahii (strain ATCC 90039 / CBS 2479 / JCM 2466 / KCTC 7840 / NBRC 103889/ NCYC 2677 / UAMH 7654)</name>
    <name type="common">Yeast</name>
    <dbReference type="NCBI Taxonomy" id="1186058"/>
    <lineage>
        <taxon>Eukaryota</taxon>
        <taxon>Fungi</taxon>
        <taxon>Dikarya</taxon>
        <taxon>Basidiomycota</taxon>
        <taxon>Agaricomycotina</taxon>
        <taxon>Tremellomycetes</taxon>
        <taxon>Trichosporonales</taxon>
        <taxon>Trichosporonaceae</taxon>
        <taxon>Trichosporon</taxon>
    </lineage>
</organism>
<evidence type="ECO:0008006" key="3">
    <source>
        <dbReference type="Google" id="ProtNLM"/>
    </source>
</evidence>
<proteinExistence type="predicted"/>
<sequence length="290" mass="32914">MTADTECKIPYSVFAHIIEAIVYRCDYKTKLNFRATCRKLRIVTDKNLLLDAVMLYRTECPCGSLIVHPYKKHSYPYFKIWGDLPWLISRMEGKKVTISDVDAGLRTNALLSTADSLSFTNHTRICNFVLESQQNFLGLHIDMNCNCGEGGLCPAFNHRAESVSIHLHPDNTYLTLAGQEGYNPTDIEVEKDDKTGCHMLQNVLNPYIYEFCLVLGAPFSVDTAKHLPAFLFPKAHQYILHWSFRLSIIIHGMPKSGEVEKKAREAFALHLRIPKAKVNITFDQEAHPGP</sequence>
<protein>
    <recommendedName>
        <fullName evidence="3">F-box domain-containing protein</fullName>
    </recommendedName>
</protein>
<name>J4UKM9_TRIAS</name>
<accession>J4UKM9</accession>
<dbReference type="GeneID" id="25987474"/>
<comment type="caution">
    <text evidence="1">The sequence shown here is derived from an EMBL/GenBank/DDBJ whole genome shotgun (WGS) entry which is preliminary data.</text>
</comment>
<dbReference type="KEGG" id="tasa:A1Q1_03961"/>
<dbReference type="Proteomes" id="UP000002748">
    <property type="component" value="Unassembled WGS sequence"/>
</dbReference>
<evidence type="ECO:0000313" key="2">
    <source>
        <dbReference type="Proteomes" id="UP000002748"/>
    </source>
</evidence>
<reference evidence="1 2" key="1">
    <citation type="journal article" date="2012" name="Eukaryot. Cell">
        <title>Draft genome sequence of CBS 2479, the standard type strain of Trichosporon asahii.</title>
        <authorList>
            <person name="Yang R.Y."/>
            <person name="Li H.T."/>
            <person name="Zhu H."/>
            <person name="Zhou G.P."/>
            <person name="Wang M."/>
            <person name="Wang L."/>
        </authorList>
    </citation>
    <scope>NUCLEOTIDE SEQUENCE [LARGE SCALE GENOMIC DNA]</scope>
    <source>
        <strain evidence="2">ATCC 90039 / CBS 2479 / JCM 2466 / KCTC 7840 / NCYC 2677 / UAMH 7654</strain>
    </source>
</reference>
<dbReference type="RefSeq" id="XP_014183812.1">
    <property type="nucleotide sequence ID" value="XM_014328337.1"/>
</dbReference>
<dbReference type="VEuPathDB" id="FungiDB:A1Q1_03961"/>
<evidence type="ECO:0000313" key="1">
    <source>
        <dbReference type="EMBL" id="EJT52445.1"/>
    </source>
</evidence>
<dbReference type="HOGENOM" id="CLU_960386_0_0_1"/>
<dbReference type="EMBL" id="ALBS01000025">
    <property type="protein sequence ID" value="EJT52445.1"/>
    <property type="molecule type" value="Genomic_DNA"/>
</dbReference>
<dbReference type="AlphaFoldDB" id="J4UKM9"/>
<gene>
    <name evidence="1" type="ORF">A1Q1_03961</name>
</gene>